<dbReference type="GO" id="GO:0036297">
    <property type="term" value="P:interstrand cross-link repair"/>
    <property type="evidence" value="ECO:0007669"/>
    <property type="project" value="InterPro"/>
</dbReference>
<gene>
    <name evidence="1" type="ORF">ST47_g6318</name>
</gene>
<dbReference type="PROSITE" id="PS50089">
    <property type="entry name" value="ZF_RING_2"/>
    <property type="match status" value="1"/>
</dbReference>
<name>A0A163CQY8_DIDRA</name>
<evidence type="ECO:0000313" key="2">
    <source>
        <dbReference type="Proteomes" id="UP000076837"/>
    </source>
</evidence>
<dbReference type="InterPro" id="IPR013083">
    <property type="entry name" value="Znf_RING/FYVE/PHD"/>
</dbReference>
<dbReference type="EMBL" id="JYNV01000212">
    <property type="protein sequence ID" value="KZM22633.1"/>
    <property type="molecule type" value="Genomic_DNA"/>
</dbReference>
<dbReference type="GO" id="GO:0004842">
    <property type="term" value="F:ubiquitin-protein transferase activity"/>
    <property type="evidence" value="ECO:0007669"/>
    <property type="project" value="InterPro"/>
</dbReference>
<dbReference type="Proteomes" id="UP000076837">
    <property type="component" value="Unassembled WGS sequence"/>
</dbReference>
<dbReference type="Pfam" id="PF13639">
    <property type="entry name" value="zf-RING_2"/>
    <property type="match status" value="1"/>
</dbReference>
<organism evidence="1 2">
    <name type="scientific">Didymella rabiei</name>
    <name type="common">Chickpea ascochyta blight fungus</name>
    <name type="synonym">Mycosphaerella rabiei</name>
    <dbReference type="NCBI Taxonomy" id="5454"/>
    <lineage>
        <taxon>Eukaryota</taxon>
        <taxon>Fungi</taxon>
        <taxon>Dikarya</taxon>
        <taxon>Ascomycota</taxon>
        <taxon>Pezizomycotina</taxon>
        <taxon>Dothideomycetes</taxon>
        <taxon>Pleosporomycetidae</taxon>
        <taxon>Pleosporales</taxon>
        <taxon>Pleosporineae</taxon>
        <taxon>Didymellaceae</taxon>
        <taxon>Ascochyta</taxon>
    </lineage>
</organism>
<dbReference type="STRING" id="5454.A0A163CQY8"/>
<proteinExistence type="predicted"/>
<dbReference type="InterPro" id="IPR037381">
    <property type="entry name" value="RFWD3"/>
</dbReference>
<dbReference type="AlphaFoldDB" id="A0A163CQY8"/>
<comment type="caution">
    <text evidence="1">The sequence shown here is derived from an EMBL/GenBank/DDBJ whole genome shotgun (WGS) entry which is preliminary data.</text>
</comment>
<dbReference type="SUPFAM" id="SSF57850">
    <property type="entry name" value="RING/U-box"/>
    <property type="match status" value="1"/>
</dbReference>
<dbReference type="PANTHER" id="PTHR16047:SF7">
    <property type="entry name" value="E3 UBIQUITIN-PROTEIN LIGASE RFWD3"/>
    <property type="match status" value="1"/>
</dbReference>
<dbReference type="InterPro" id="IPR001841">
    <property type="entry name" value="Znf_RING"/>
</dbReference>
<keyword evidence="2" id="KW-1185">Reference proteome</keyword>
<dbReference type="GO" id="GO:0005634">
    <property type="term" value="C:nucleus"/>
    <property type="evidence" value="ECO:0007669"/>
    <property type="project" value="InterPro"/>
</dbReference>
<reference evidence="1 2" key="1">
    <citation type="journal article" date="2016" name="Sci. Rep.">
        <title>Draft genome sequencing and secretome analysis of fungal phytopathogen Ascochyta rabiei provides insight into the necrotrophic effector repertoire.</title>
        <authorList>
            <person name="Verma S."/>
            <person name="Gazara R.K."/>
            <person name="Nizam S."/>
            <person name="Parween S."/>
            <person name="Chattopadhyay D."/>
            <person name="Verma P.K."/>
        </authorList>
    </citation>
    <scope>NUCLEOTIDE SEQUENCE [LARGE SCALE GENOMIC DNA]</scope>
    <source>
        <strain evidence="1 2">ArDII</strain>
    </source>
</reference>
<dbReference type="GO" id="GO:0016567">
    <property type="term" value="P:protein ubiquitination"/>
    <property type="evidence" value="ECO:0007669"/>
    <property type="project" value="InterPro"/>
</dbReference>
<dbReference type="Gene3D" id="3.30.40.10">
    <property type="entry name" value="Zinc/RING finger domain, C3HC4 (zinc finger)"/>
    <property type="match status" value="1"/>
</dbReference>
<evidence type="ECO:0000313" key="1">
    <source>
        <dbReference type="EMBL" id="KZM22633.1"/>
    </source>
</evidence>
<dbReference type="OrthoDB" id="2849579at2759"/>
<protein>
    <submittedName>
        <fullName evidence="1">Zinc ion binding</fullName>
    </submittedName>
</protein>
<sequence>MSESRSFLQQSLGSLRPELSGPTQAHMTIPIGLVRTVRQSFEGVISAHRAEPDTVYIDRALRNVTKLLQQNREYAEQLRLAEDATLFSLPEHLVHFLRDHDNLYRVGIRNRLVASMAIRSLHMDVLVKVVYRLRNIRTFYYINFAETTGSVAEHIRLKHHPVLQKEFSECTASLQDEVINQLTHAHHLLPSPAKDTELENIGPDHNVSDHGQEVSPSPTHTHPDARDHSKRCCICLEPYTNTIIHRAFRITACNHVIGKPCLAHWLNSTTRNANRCPHCRTPLFERRARQPVGMTPAALAQQRTLADRVSRTIAVIRDVEKLQMELFGSVVANAYITETMDELNYRLFQTDVEFCVVRRGAEWVAGRFTWH</sequence>
<dbReference type="PANTHER" id="PTHR16047">
    <property type="entry name" value="RFWD3 PROTEIN"/>
    <property type="match status" value="1"/>
</dbReference>
<accession>A0A163CQY8</accession>